<evidence type="ECO:0000256" key="7">
    <source>
        <dbReference type="ARBA" id="ARBA00022801"/>
    </source>
</evidence>
<comment type="subcellular location">
    <subcellularLocation>
        <location evidence="2">Secreted</location>
    </subcellularLocation>
</comment>
<dbReference type="SUPFAM" id="SSF56300">
    <property type="entry name" value="Metallo-dependent phosphatases"/>
    <property type="match status" value="1"/>
</dbReference>
<evidence type="ECO:0000256" key="2">
    <source>
        <dbReference type="ARBA" id="ARBA00004613"/>
    </source>
</evidence>
<keyword evidence="10 11" id="KW-0408">Iron</keyword>
<dbReference type="PANTHER" id="PTHR10161">
    <property type="entry name" value="TARTRATE-RESISTANT ACID PHOSPHATASE TYPE 5"/>
    <property type="match status" value="1"/>
</dbReference>
<dbReference type="InterPro" id="IPR024927">
    <property type="entry name" value="Acid_PPase"/>
</dbReference>
<dbReference type="EMBL" id="JAXQNO010000016">
    <property type="protein sequence ID" value="KAK4781639.1"/>
    <property type="molecule type" value="Genomic_DNA"/>
</dbReference>
<dbReference type="GO" id="GO:0005576">
    <property type="term" value="C:extracellular region"/>
    <property type="evidence" value="ECO:0007669"/>
    <property type="project" value="UniProtKB-SubCell"/>
</dbReference>
<dbReference type="FunFam" id="3.60.21.10:FF:000027">
    <property type="entry name" value="Purple acid phosphatase"/>
    <property type="match status" value="1"/>
</dbReference>
<dbReference type="InterPro" id="IPR029052">
    <property type="entry name" value="Metallo-depent_PP-like"/>
</dbReference>
<feature type="binding site" evidence="11">
    <location>
        <position position="121"/>
    </location>
    <ligand>
        <name>Fe cation</name>
        <dbReference type="ChEBI" id="CHEBI:24875"/>
        <label>2</label>
    </ligand>
</feature>
<evidence type="ECO:0000256" key="6">
    <source>
        <dbReference type="ARBA" id="ARBA00022729"/>
    </source>
</evidence>
<reference evidence="14 15" key="1">
    <citation type="journal article" date="2023" name="Hortic Res">
        <title>Pangenome of water caltrop reveals structural variations and asymmetric subgenome divergence after allopolyploidization.</title>
        <authorList>
            <person name="Zhang X."/>
            <person name="Chen Y."/>
            <person name="Wang L."/>
            <person name="Yuan Y."/>
            <person name="Fang M."/>
            <person name="Shi L."/>
            <person name="Lu R."/>
            <person name="Comes H.P."/>
            <person name="Ma Y."/>
            <person name="Chen Y."/>
            <person name="Huang G."/>
            <person name="Zhou Y."/>
            <person name="Zheng Z."/>
            <person name="Qiu Y."/>
        </authorList>
    </citation>
    <scope>NUCLEOTIDE SEQUENCE [LARGE SCALE GENOMIC DNA]</scope>
    <source>
        <strain evidence="14">F231</strain>
    </source>
</reference>
<organism evidence="14 15">
    <name type="scientific">Trapa natans</name>
    <name type="common">Water chestnut</name>
    <dbReference type="NCBI Taxonomy" id="22666"/>
    <lineage>
        <taxon>Eukaryota</taxon>
        <taxon>Viridiplantae</taxon>
        <taxon>Streptophyta</taxon>
        <taxon>Embryophyta</taxon>
        <taxon>Tracheophyta</taxon>
        <taxon>Spermatophyta</taxon>
        <taxon>Magnoliopsida</taxon>
        <taxon>eudicotyledons</taxon>
        <taxon>Gunneridae</taxon>
        <taxon>Pentapetalae</taxon>
        <taxon>rosids</taxon>
        <taxon>malvids</taxon>
        <taxon>Myrtales</taxon>
        <taxon>Lythraceae</taxon>
        <taxon>Trapa</taxon>
    </lineage>
</organism>
<comment type="caution">
    <text evidence="14">The sequence shown here is derived from an EMBL/GenBank/DDBJ whole genome shotgun (WGS) entry which is preliminary data.</text>
</comment>
<protein>
    <recommendedName>
        <fullName evidence="10">Purple acid phosphatase</fullName>
        <ecNumber evidence="10">3.1.3.2</ecNumber>
    </recommendedName>
</protein>
<comment type="similarity">
    <text evidence="3">Belongs to the metallophosphoesterase superfamily. Purple acid phosphatase family.</text>
</comment>
<gene>
    <name evidence="14" type="ORF">SAY86_015741</name>
</gene>
<evidence type="ECO:0000256" key="12">
    <source>
        <dbReference type="SAM" id="SignalP"/>
    </source>
</evidence>
<evidence type="ECO:0000259" key="13">
    <source>
        <dbReference type="Pfam" id="PF00149"/>
    </source>
</evidence>
<comment type="cofactor">
    <cofactor evidence="11">
        <name>Fe cation</name>
        <dbReference type="ChEBI" id="CHEBI:24875"/>
    </cofactor>
    <text evidence="11">Binds 2 iron ions per subunit.</text>
</comment>
<dbReference type="GO" id="GO:0003993">
    <property type="term" value="F:acid phosphatase activity"/>
    <property type="evidence" value="ECO:0007669"/>
    <property type="project" value="UniProtKB-UniRule"/>
</dbReference>
<name>A0AAN7QVS8_TRANT</name>
<dbReference type="PIRSF" id="PIRSF000898">
    <property type="entry name" value="Acid_Ptase_5"/>
    <property type="match status" value="1"/>
</dbReference>
<evidence type="ECO:0000256" key="4">
    <source>
        <dbReference type="ARBA" id="ARBA00022525"/>
    </source>
</evidence>
<dbReference type="GO" id="GO:0046872">
    <property type="term" value="F:metal ion binding"/>
    <property type="evidence" value="ECO:0007669"/>
    <property type="project" value="UniProtKB-KW"/>
</dbReference>
<evidence type="ECO:0000256" key="9">
    <source>
        <dbReference type="ARBA" id="ARBA00023180"/>
    </source>
</evidence>
<evidence type="ECO:0000256" key="5">
    <source>
        <dbReference type="ARBA" id="ARBA00022723"/>
    </source>
</evidence>
<dbReference type="CDD" id="cd07378">
    <property type="entry name" value="MPP_ACP5"/>
    <property type="match status" value="1"/>
</dbReference>
<feature type="binding site" evidence="11">
    <location>
        <position position="254"/>
    </location>
    <ligand>
        <name>Fe cation</name>
        <dbReference type="ChEBI" id="CHEBI:24875"/>
        <label>2</label>
    </ligand>
</feature>
<dbReference type="InterPro" id="IPR004843">
    <property type="entry name" value="Calcineurin-like_PHP"/>
</dbReference>
<dbReference type="Gene3D" id="3.60.21.10">
    <property type="match status" value="1"/>
</dbReference>
<evidence type="ECO:0000256" key="11">
    <source>
        <dbReference type="PIRSR" id="PIRSR000898-1"/>
    </source>
</evidence>
<keyword evidence="4" id="KW-0964">Secreted</keyword>
<feature type="binding site" evidence="11">
    <location>
        <position position="83"/>
    </location>
    <ligand>
        <name>Fe cation</name>
        <dbReference type="ChEBI" id="CHEBI:24875"/>
        <label>1</label>
    </ligand>
</feature>
<comment type="catalytic activity">
    <reaction evidence="1 10">
        <text>a phosphate monoester + H2O = an alcohol + phosphate</text>
        <dbReference type="Rhea" id="RHEA:15017"/>
        <dbReference type="ChEBI" id="CHEBI:15377"/>
        <dbReference type="ChEBI" id="CHEBI:30879"/>
        <dbReference type="ChEBI" id="CHEBI:43474"/>
        <dbReference type="ChEBI" id="CHEBI:67140"/>
        <dbReference type="EC" id="3.1.3.2"/>
    </reaction>
</comment>
<feature type="binding site" evidence="11">
    <location>
        <position position="215"/>
    </location>
    <ligand>
        <name>Fe cation</name>
        <dbReference type="ChEBI" id="CHEBI:24875"/>
        <label>2</label>
    </ligand>
</feature>
<keyword evidence="8" id="KW-0862">Zinc</keyword>
<dbReference type="EC" id="3.1.3.2" evidence="10"/>
<feature type="binding site" evidence="11">
    <location>
        <position position="256"/>
    </location>
    <ligand>
        <name>Fe cation</name>
        <dbReference type="ChEBI" id="CHEBI:24875"/>
        <label>1</label>
    </ligand>
</feature>
<feature type="binding site" evidence="11">
    <location>
        <position position="83"/>
    </location>
    <ligand>
        <name>Fe cation</name>
        <dbReference type="ChEBI" id="CHEBI:24875"/>
        <label>2</label>
    </ligand>
</feature>
<sequence length="336" mass="38000">MEGLCSKKMILGLCIFLILCFLPVNNTELQRFEHPVVKGDGSMSFLVIGDWGRRGEYNQSQVAAQMGRIGEKIDIDFVVSTGDNFYDNGLESDVDPAFEESFSKVYTAESLQKQWYSVLGNHDYRGNAEAQMSPVLREIDSRWLCLRSFIVNSELMDMFFVDTTPFVKSYFTDPEGQTYDWRGVKSRRVYINSLLKDVDLALRESTATWKIVVGHHAIRSISHHGDTEELVKLLLPILGHSSTHGIVDFYLNGHDHCLQHIEDADSGMLFLTSGAGSKAWRGDTKSTNRAHVRFFYDGQGFTSVHLAPDSARIVFYDVFGEALHEWSTSKNLRSSV</sequence>
<keyword evidence="6 12" id="KW-0732">Signal</keyword>
<keyword evidence="7 10" id="KW-0378">Hydrolase</keyword>
<evidence type="ECO:0000313" key="14">
    <source>
        <dbReference type="EMBL" id="KAK4781639.1"/>
    </source>
</evidence>
<dbReference type="InterPro" id="IPR051558">
    <property type="entry name" value="Metallophosphoesterase_PAP"/>
</dbReference>
<keyword evidence="9" id="KW-0325">Glycoprotein</keyword>
<feature type="binding site" evidence="11">
    <location>
        <position position="86"/>
    </location>
    <ligand>
        <name>Fe cation</name>
        <dbReference type="ChEBI" id="CHEBI:24875"/>
        <label>1</label>
    </ligand>
</feature>
<keyword evidence="15" id="KW-1185">Reference proteome</keyword>
<proteinExistence type="inferred from homology"/>
<feature type="binding site" evidence="11">
    <location>
        <position position="50"/>
    </location>
    <ligand>
        <name>Fe cation</name>
        <dbReference type="ChEBI" id="CHEBI:24875"/>
        <label>1</label>
    </ligand>
</feature>
<keyword evidence="5 11" id="KW-0479">Metal-binding</keyword>
<accession>A0AAN7QVS8</accession>
<evidence type="ECO:0000256" key="10">
    <source>
        <dbReference type="PIRNR" id="PIRNR000898"/>
    </source>
</evidence>
<evidence type="ECO:0000313" key="15">
    <source>
        <dbReference type="Proteomes" id="UP001346149"/>
    </source>
</evidence>
<dbReference type="Proteomes" id="UP001346149">
    <property type="component" value="Unassembled WGS sequence"/>
</dbReference>
<evidence type="ECO:0000256" key="1">
    <source>
        <dbReference type="ARBA" id="ARBA00000032"/>
    </source>
</evidence>
<evidence type="ECO:0000256" key="3">
    <source>
        <dbReference type="ARBA" id="ARBA00008723"/>
    </source>
</evidence>
<feature type="chain" id="PRO_5043009993" description="Purple acid phosphatase" evidence="12">
    <location>
        <begin position="27"/>
        <end position="336"/>
    </location>
</feature>
<dbReference type="Pfam" id="PF00149">
    <property type="entry name" value="Metallophos"/>
    <property type="match status" value="1"/>
</dbReference>
<dbReference type="AlphaFoldDB" id="A0AAN7QVS8"/>
<feature type="domain" description="Calcineurin-like phosphoesterase" evidence="13">
    <location>
        <begin position="43"/>
        <end position="257"/>
    </location>
</feature>
<dbReference type="PANTHER" id="PTHR10161:SF14">
    <property type="entry name" value="TARTRATE-RESISTANT ACID PHOSPHATASE TYPE 5"/>
    <property type="match status" value="1"/>
</dbReference>
<evidence type="ECO:0000256" key="8">
    <source>
        <dbReference type="ARBA" id="ARBA00022833"/>
    </source>
</evidence>
<feature type="signal peptide" evidence="12">
    <location>
        <begin position="1"/>
        <end position="26"/>
    </location>
</feature>